<dbReference type="Proteomes" id="UP000011200">
    <property type="component" value="Chromosome"/>
</dbReference>
<evidence type="ECO:0000313" key="3">
    <source>
        <dbReference type="EMBL" id="AWT55973.1"/>
    </source>
</evidence>
<feature type="signal peptide" evidence="2">
    <location>
        <begin position="1"/>
        <end position="22"/>
    </location>
</feature>
<reference evidence="3 4" key="1">
    <citation type="journal article" date="2013" name="Genome Announc.">
        <title>Draft genome sequence of MKD8, a conjugal recipient Mycobacterium smegmatis strain.</title>
        <authorList>
            <person name="Gray T.A."/>
            <person name="Palumbo M.J."/>
            <person name="Derbyshire K.M."/>
        </authorList>
    </citation>
    <scope>NUCLEOTIDE SEQUENCE [LARGE SCALE GENOMIC DNA]</scope>
    <source>
        <strain evidence="3 4">MKD8</strain>
    </source>
</reference>
<gene>
    <name evidence="3" type="ORF">D806_050230</name>
</gene>
<feature type="region of interest" description="Disordered" evidence="1">
    <location>
        <begin position="375"/>
        <end position="399"/>
    </location>
</feature>
<sequence>MYVRVKKSVTAGTAVLAAGAIALGPVVSQAPEAQRAMRAADLALSAAANPIEAAAFIVEGFGTSGVRLVQGALTAPLGLIPLVEALGAQDSEALYSVLREYNDAPLWVADPTIDGFAEALPRWLGGGTDGDRYVNSSEDGAIIDFRDNVLWVATDNARTQINNALHVDAGPPANLFEGAVTLSVGAGGTAVRLVEGAALAPFGLIPVAQGLATSATTGDNTALYVAVRQYIDAPLWVADPAIDSVAKVLPRSLGGGTDGNHNVSSDLDGAVVKFRDNALWGATNAVRTAVADVLNVNPNAGNVPAAPLAASPKKANVAGSVNLGKFLPGASAPEGATKTRPGRAALGALRNQVRASVAKVNADINAAVKKVTSGLPAKKAAAKEKKAATSEKAAEGSED</sequence>
<organism evidence="3 4">
    <name type="scientific">Mycolicibacterium smegmatis (strain MKD8)</name>
    <name type="common">Mycobacterium smegmatis</name>
    <dbReference type="NCBI Taxonomy" id="1214915"/>
    <lineage>
        <taxon>Bacteria</taxon>
        <taxon>Bacillati</taxon>
        <taxon>Actinomycetota</taxon>
        <taxon>Actinomycetes</taxon>
        <taxon>Mycobacteriales</taxon>
        <taxon>Mycobacteriaceae</taxon>
        <taxon>Mycolicibacterium</taxon>
    </lineage>
</organism>
<evidence type="ECO:0000256" key="2">
    <source>
        <dbReference type="SAM" id="SignalP"/>
    </source>
</evidence>
<evidence type="ECO:0008006" key="5">
    <source>
        <dbReference type="Google" id="ProtNLM"/>
    </source>
</evidence>
<feature type="chain" id="PRO_5038752626" description="PE-PGRS family protein" evidence="2">
    <location>
        <begin position="23"/>
        <end position="399"/>
    </location>
</feature>
<proteinExistence type="predicted"/>
<dbReference type="EMBL" id="CP027541">
    <property type="protein sequence ID" value="AWT55973.1"/>
    <property type="molecule type" value="Genomic_DNA"/>
</dbReference>
<feature type="compositionally biased region" description="Basic and acidic residues" evidence="1">
    <location>
        <begin position="381"/>
        <end position="399"/>
    </location>
</feature>
<evidence type="ECO:0000313" key="4">
    <source>
        <dbReference type="Proteomes" id="UP000011200"/>
    </source>
</evidence>
<protein>
    <recommendedName>
        <fullName evidence="5">PE-PGRS family protein</fullName>
    </recommendedName>
</protein>
<name>A0A2U9PW33_MYCSE</name>
<evidence type="ECO:0000256" key="1">
    <source>
        <dbReference type="SAM" id="MobiDB-lite"/>
    </source>
</evidence>
<keyword evidence="2" id="KW-0732">Signal</keyword>
<reference evidence="4" key="2">
    <citation type="submission" date="2018-03" db="EMBL/GenBank/DDBJ databases">
        <authorList>
            <person name="Derbyshire K."/>
            <person name="Gray T.A."/>
            <person name="Champion M."/>
        </authorList>
    </citation>
    <scope>NUCLEOTIDE SEQUENCE [LARGE SCALE GENOMIC DNA]</scope>
    <source>
        <strain evidence="4">MKD8</strain>
    </source>
</reference>
<accession>A0A2U9PW33</accession>
<dbReference type="AlphaFoldDB" id="A0A2U9PW33"/>